<dbReference type="AlphaFoldDB" id="A0A2M8R1T1"/>
<gene>
    <name evidence="2" type="ORF">CVM73_29205</name>
</gene>
<dbReference type="CDD" id="cd01038">
    <property type="entry name" value="Endonuclease_DUF559"/>
    <property type="match status" value="1"/>
</dbReference>
<dbReference type="OrthoDB" id="9798754at2"/>
<sequence>MERFKSRARRLRESQTSAEAKLWQALRNRQLARWKFRRQHPVDRYVVDFVTLDGKLIIEVDGVTHSSASEIERDEARTKVLESCGFLVIRVSNTDVYENLDGVLELIETSLRFE</sequence>
<dbReference type="EMBL" id="PGVG01000032">
    <property type="protein sequence ID" value="PJG51753.1"/>
    <property type="molecule type" value="Genomic_DNA"/>
</dbReference>
<dbReference type="Pfam" id="PF04480">
    <property type="entry name" value="DUF559"/>
    <property type="match status" value="1"/>
</dbReference>
<dbReference type="InterPro" id="IPR047216">
    <property type="entry name" value="Endonuclease_DUF559_bact"/>
</dbReference>
<name>A0A2M8R1T1_9BRAD</name>
<comment type="caution">
    <text evidence="2">The sequence shown here is derived from an EMBL/GenBank/DDBJ whole genome shotgun (WGS) entry which is preliminary data.</text>
</comment>
<feature type="domain" description="DUF559" evidence="1">
    <location>
        <begin position="4"/>
        <end position="111"/>
    </location>
</feature>
<accession>A0A2M8R1T1</accession>
<dbReference type="PANTHER" id="PTHR38590:SF1">
    <property type="entry name" value="BLL0828 PROTEIN"/>
    <property type="match status" value="1"/>
</dbReference>
<dbReference type="RefSeq" id="WP_100235227.1">
    <property type="nucleotide sequence ID" value="NZ_PGVG01000032.1"/>
</dbReference>
<evidence type="ECO:0000313" key="2">
    <source>
        <dbReference type="EMBL" id="PJG51753.1"/>
    </source>
</evidence>
<dbReference type="InterPro" id="IPR007569">
    <property type="entry name" value="DUF559"/>
</dbReference>
<evidence type="ECO:0000259" key="1">
    <source>
        <dbReference type="Pfam" id="PF04480"/>
    </source>
</evidence>
<evidence type="ECO:0000313" key="3">
    <source>
        <dbReference type="Proteomes" id="UP000231194"/>
    </source>
</evidence>
<keyword evidence="3" id="KW-1185">Reference proteome</keyword>
<protein>
    <recommendedName>
        <fullName evidence="1">DUF559 domain-containing protein</fullName>
    </recommendedName>
</protein>
<proteinExistence type="predicted"/>
<organism evidence="2 3">
    <name type="scientific">Bradyrhizobium forestalis</name>
    <dbReference type="NCBI Taxonomy" id="1419263"/>
    <lineage>
        <taxon>Bacteria</taxon>
        <taxon>Pseudomonadati</taxon>
        <taxon>Pseudomonadota</taxon>
        <taxon>Alphaproteobacteria</taxon>
        <taxon>Hyphomicrobiales</taxon>
        <taxon>Nitrobacteraceae</taxon>
        <taxon>Bradyrhizobium</taxon>
    </lineage>
</organism>
<dbReference type="PANTHER" id="PTHR38590">
    <property type="entry name" value="BLL0828 PROTEIN"/>
    <property type="match status" value="1"/>
</dbReference>
<dbReference type="InterPro" id="IPR011335">
    <property type="entry name" value="Restrct_endonuc-II-like"/>
</dbReference>
<dbReference type="Gene3D" id="3.40.960.10">
    <property type="entry name" value="VSR Endonuclease"/>
    <property type="match status" value="1"/>
</dbReference>
<dbReference type="SUPFAM" id="SSF52980">
    <property type="entry name" value="Restriction endonuclease-like"/>
    <property type="match status" value="1"/>
</dbReference>
<reference evidence="2 3" key="1">
    <citation type="submission" date="2017-11" db="EMBL/GenBank/DDBJ databases">
        <title>Bradyrhizobium forestalis sp. nov., an efficient nitrogen-fixing bacterium isolated from nodules of forest legume species in the Amazon.</title>
        <authorList>
            <person name="Costa E.M."/>
            <person name="Guimaraes A."/>
            <person name="Carvalho T.S."/>
            <person name="Rodrigues T.L."/>
            <person name="Ribeiro P.R.A."/>
            <person name="Lebbe L."/>
            <person name="Willems A."/>
            <person name="Moreira F.M.S."/>
        </authorList>
    </citation>
    <scope>NUCLEOTIDE SEQUENCE [LARGE SCALE GENOMIC DNA]</scope>
    <source>
        <strain evidence="2 3">INPA54B</strain>
    </source>
</reference>
<dbReference type="Proteomes" id="UP000231194">
    <property type="component" value="Unassembled WGS sequence"/>
</dbReference>